<dbReference type="PANTHER" id="PTHR31983:SF0">
    <property type="entry name" value="GLUCAN ENDO-1,3-BETA-D-GLUCOSIDASE 2"/>
    <property type="match status" value="1"/>
</dbReference>
<keyword evidence="8" id="KW-0624">Polysaccharide degradation</keyword>
<organism evidence="11 12">
    <name type="scientific">Saccharomycodes ludwigii</name>
    <dbReference type="NCBI Taxonomy" id="36035"/>
    <lineage>
        <taxon>Eukaryota</taxon>
        <taxon>Fungi</taxon>
        <taxon>Dikarya</taxon>
        <taxon>Ascomycota</taxon>
        <taxon>Saccharomycotina</taxon>
        <taxon>Saccharomycetes</taxon>
        <taxon>Saccharomycodales</taxon>
        <taxon>Saccharomycodaceae</taxon>
        <taxon>Saccharomycodes</taxon>
    </lineage>
</organism>
<dbReference type="GO" id="GO:0000272">
    <property type="term" value="P:polysaccharide catabolic process"/>
    <property type="evidence" value="ECO:0007669"/>
    <property type="project" value="UniProtKB-KW"/>
</dbReference>
<evidence type="ECO:0000256" key="5">
    <source>
        <dbReference type="ARBA" id="ARBA00023277"/>
    </source>
</evidence>
<comment type="similarity">
    <text evidence="2">Belongs to the glycosyl hydrolase 81 family.</text>
</comment>
<dbReference type="GO" id="GO:0009986">
    <property type="term" value="C:cell surface"/>
    <property type="evidence" value="ECO:0007669"/>
    <property type="project" value="TreeGrafter"/>
</dbReference>
<evidence type="ECO:0000259" key="10">
    <source>
        <dbReference type="Pfam" id="PF17652"/>
    </source>
</evidence>
<comment type="catalytic activity">
    <reaction evidence="1">
        <text>Hydrolysis of (1-&gt;3)-beta-D-glucosidic linkages in (1-&gt;3)-beta-D-glucans.</text>
        <dbReference type="EC" id="3.2.1.39"/>
    </reaction>
</comment>
<evidence type="ECO:0000313" key="11">
    <source>
        <dbReference type="EMBL" id="SSD61565.1"/>
    </source>
</evidence>
<dbReference type="Pfam" id="PF17652">
    <property type="entry name" value="Glyco_hydro81C"/>
    <property type="match status" value="1"/>
</dbReference>
<evidence type="ECO:0000256" key="1">
    <source>
        <dbReference type="ARBA" id="ARBA00000382"/>
    </source>
</evidence>
<dbReference type="InterPro" id="IPR040451">
    <property type="entry name" value="GH81_N"/>
</dbReference>
<dbReference type="InterPro" id="IPR005200">
    <property type="entry name" value="Endo-beta-glucanase"/>
</dbReference>
<dbReference type="PANTHER" id="PTHR31983">
    <property type="entry name" value="ENDO-1,3(4)-BETA-GLUCANASE 1"/>
    <property type="match status" value="1"/>
</dbReference>
<evidence type="ECO:0000259" key="9">
    <source>
        <dbReference type="Pfam" id="PF03639"/>
    </source>
</evidence>
<dbReference type="AlphaFoldDB" id="A0A376BA61"/>
<dbReference type="VEuPathDB" id="FungiDB:SCODWIG_03326"/>
<reference evidence="12" key="1">
    <citation type="submission" date="2018-06" db="EMBL/GenBank/DDBJ databases">
        <authorList>
            <person name="Guldener U."/>
        </authorList>
    </citation>
    <scope>NUCLEOTIDE SEQUENCE [LARGE SCALE GENOMIC DNA]</scope>
    <source>
        <strain evidence="12">UTAD17</strain>
    </source>
</reference>
<keyword evidence="4" id="KW-0378">Hydrolase</keyword>
<protein>
    <recommendedName>
        <fullName evidence="3">glucan endo-1,3-beta-D-glucosidase</fullName>
        <ecNumber evidence="3">3.2.1.39</ecNumber>
    </recommendedName>
</protein>
<evidence type="ECO:0000313" key="12">
    <source>
        <dbReference type="Proteomes" id="UP000262825"/>
    </source>
</evidence>
<dbReference type="InterPro" id="IPR040720">
    <property type="entry name" value="GH81_C"/>
</dbReference>
<evidence type="ECO:0000256" key="8">
    <source>
        <dbReference type="ARBA" id="ARBA00023326"/>
    </source>
</evidence>
<evidence type="ECO:0000256" key="6">
    <source>
        <dbReference type="ARBA" id="ARBA00023295"/>
    </source>
</evidence>
<dbReference type="Proteomes" id="UP000262825">
    <property type="component" value="Unassembled WGS sequence"/>
</dbReference>
<keyword evidence="7" id="KW-0961">Cell wall biogenesis/degradation</keyword>
<dbReference type="Pfam" id="PF03639">
    <property type="entry name" value="Glyco_hydro_81"/>
    <property type="match status" value="1"/>
</dbReference>
<dbReference type="GO" id="GO:0052861">
    <property type="term" value="F:endo-1,3(4)-beta-glucanase activity"/>
    <property type="evidence" value="ECO:0007669"/>
    <property type="project" value="InterPro"/>
</dbReference>
<evidence type="ECO:0000256" key="4">
    <source>
        <dbReference type="ARBA" id="ARBA00022801"/>
    </source>
</evidence>
<dbReference type="Gene3D" id="1.10.287.1170">
    <property type="entry name" value="glycoside hydrolase family 81 endo-[beta] glucanase"/>
    <property type="match status" value="1"/>
</dbReference>
<dbReference type="EMBL" id="UFAJ01000765">
    <property type="protein sequence ID" value="SSD61565.1"/>
    <property type="molecule type" value="Genomic_DNA"/>
</dbReference>
<accession>A0A376BA61</accession>
<dbReference type="PROSITE" id="PS52008">
    <property type="entry name" value="GH81"/>
    <property type="match status" value="1"/>
</dbReference>
<keyword evidence="5" id="KW-0119">Carbohydrate metabolism</keyword>
<proteinExistence type="inferred from homology"/>
<evidence type="ECO:0000256" key="3">
    <source>
        <dbReference type="ARBA" id="ARBA00012780"/>
    </source>
</evidence>
<sequence length="527" mass="59316">MGYNRPRFPIPNDLRLHEQLPINNQSPTLPDSNTMGASIFETPISTKPPLDIFQKKLHEVNLPKNFVKINNNKAVETNKFYGNMFLDRQDNPVWTHPYSIWWSRDNFQGMAVSHIKKEQRVFGPPDAGDPAQYYFSPTGIKSFVFSYAEDINSMELGFENARHMSIETKLMKSENEYIRFPLIQGMGFVTAIYYNLTPKFYSQVGFRDIQAMPPPRAGMQKYKLLLENNVSWNLYISSSDTEITLTRVDGNTLVANKFCNKAVFQIVADTIAEIDNAAGCYPVDVNLNGSVASDIGLGQYSFVYVVEGNSNSGCSLLYALPHHLSTFTQGTLSKIIPTQLDSTTYGLMQGLITNILQLQVETPSDILFAPKRSTFNGGTESAKYSPDVLSSISKAATLEVETSNVLAETNLDSMYFSGKALAKYAWILYSCYYVLEDLTLTKKLLPELETALQKFIENKQILPLQYDTTWGGLVSSGTNAQDFGNSYYNDHHFHYGYHIITAAIIGQIEKELSGNSNWLLTNKDWIL</sequence>
<dbReference type="GO" id="GO:0071555">
    <property type="term" value="P:cell wall organization"/>
    <property type="evidence" value="ECO:0007669"/>
    <property type="project" value="UniProtKB-KW"/>
</dbReference>
<feature type="domain" description="Glycosyl hydrolase family 81 C-terminal" evidence="10">
    <location>
        <begin position="384"/>
        <end position="526"/>
    </location>
</feature>
<dbReference type="Gene3D" id="2.70.98.30">
    <property type="entry name" value="Golgi alpha-mannosidase II, domain 4"/>
    <property type="match status" value="1"/>
</dbReference>
<dbReference type="FunFam" id="2.70.98.30:FF:000006">
    <property type="entry name" value="Endo-1,3-beta-glucanase Engl1"/>
    <property type="match status" value="1"/>
</dbReference>
<keyword evidence="6" id="KW-0326">Glycosidase</keyword>
<dbReference type="GO" id="GO:0042973">
    <property type="term" value="F:glucan endo-1,3-beta-D-glucosidase activity"/>
    <property type="evidence" value="ECO:0007669"/>
    <property type="project" value="UniProtKB-EC"/>
</dbReference>
<gene>
    <name evidence="11" type="ORF">SCODWIG_03326</name>
</gene>
<name>A0A376BA61_9ASCO</name>
<keyword evidence="12" id="KW-1185">Reference proteome</keyword>
<dbReference type="EC" id="3.2.1.39" evidence="3"/>
<evidence type="ECO:0000256" key="2">
    <source>
        <dbReference type="ARBA" id="ARBA00010730"/>
    </source>
</evidence>
<feature type="domain" description="Glycosyl hydrolase family 81 N-terminal" evidence="9">
    <location>
        <begin position="63"/>
        <end position="371"/>
    </location>
</feature>
<evidence type="ECO:0000256" key="7">
    <source>
        <dbReference type="ARBA" id="ARBA00023316"/>
    </source>
</evidence>